<evidence type="ECO:0000313" key="4">
    <source>
        <dbReference type="Proteomes" id="UP000237798"/>
    </source>
</evidence>
<dbReference type="SUPFAM" id="SSF48452">
    <property type="entry name" value="TPR-like"/>
    <property type="match status" value="2"/>
</dbReference>
<dbReference type="CDD" id="cd00093">
    <property type="entry name" value="HTH_XRE"/>
    <property type="match status" value="1"/>
</dbReference>
<gene>
    <name evidence="3" type="ORF">CLLU_07030</name>
</gene>
<dbReference type="OrthoDB" id="2986817at2"/>
<protein>
    <submittedName>
        <fullName evidence="3">Helix-turn-helix domain protein</fullName>
    </submittedName>
</protein>
<dbReference type="AlphaFoldDB" id="A0A2T0BQT9"/>
<dbReference type="InterPro" id="IPR019734">
    <property type="entry name" value="TPR_rpt"/>
</dbReference>
<feature type="domain" description="HTH cro/C1-type" evidence="2">
    <location>
        <begin position="10"/>
        <end position="63"/>
    </location>
</feature>
<dbReference type="Gene3D" id="1.10.260.40">
    <property type="entry name" value="lambda repressor-like DNA-binding domains"/>
    <property type="match status" value="1"/>
</dbReference>
<reference evidence="3 4" key="1">
    <citation type="submission" date="2018-03" db="EMBL/GenBank/DDBJ databases">
        <title>Genome sequence of Clostridium luticellarii DSM 29923.</title>
        <authorList>
            <person name="Poehlein A."/>
            <person name="Daniel R."/>
        </authorList>
    </citation>
    <scope>NUCLEOTIDE SEQUENCE [LARGE SCALE GENOMIC DNA]</scope>
    <source>
        <strain evidence="3 4">DSM 29923</strain>
    </source>
</reference>
<dbReference type="PROSITE" id="PS50943">
    <property type="entry name" value="HTH_CROC1"/>
    <property type="match status" value="1"/>
</dbReference>
<dbReference type="InterPro" id="IPR011990">
    <property type="entry name" value="TPR-like_helical_dom_sf"/>
</dbReference>
<dbReference type="EMBL" id="PVXP01000006">
    <property type="protein sequence ID" value="PRR86226.1"/>
    <property type="molecule type" value="Genomic_DNA"/>
</dbReference>
<dbReference type="SMART" id="SM00028">
    <property type="entry name" value="TPR"/>
    <property type="match status" value="3"/>
</dbReference>
<dbReference type="Proteomes" id="UP000237798">
    <property type="component" value="Unassembled WGS sequence"/>
</dbReference>
<dbReference type="Gene3D" id="1.25.40.10">
    <property type="entry name" value="Tetratricopeptide repeat domain"/>
    <property type="match status" value="2"/>
</dbReference>
<accession>A0A2T0BQT9</accession>
<dbReference type="InterPro" id="IPR001387">
    <property type="entry name" value="Cro/C1-type_HTH"/>
</dbReference>
<dbReference type="GO" id="GO:0003677">
    <property type="term" value="F:DNA binding"/>
    <property type="evidence" value="ECO:0007669"/>
    <property type="project" value="InterPro"/>
</dbReference>
<dbReference type="PROSITE" id="PS50005">
    <property type="entry name" value="TPR"/>
    <property type="match status" value="1"/>
</dbReference>
<name>A0A2T0BQT9_9CLOT</name>
<dbReference type="RefSeq" id="WP_106008207.1">
    <property type="nucleotide sequence ID" value="NZ_PVXP01000006.1"/>
</dbReference>
<dbReference type="SUPFAM" id="SSF47413">
    <property type="entry name" value="lambda repressor-like DNA-binding domains"/>
    <property type="match status" value="1"/>
</dbReference>
<sequence length="423" mass="50278">MEILSTGERIKRARIYKGYTLKRLCDNKISVSKMSCIENGKIKPEQWILEFVAGKLEIDIGYLMQDVKSQIIKNINDILKNPPTENYEKILRYNLKFAEEYSYNDICFKIMHILFNYYLNKNQFQKIQLMISAYYEYLQKCFSSKMASIYYMDIAKYFYISKEFFQAVNYYDNVIQICRENGYNEYLLRAMYYKDVCYIFMKDYDSAYELAVKIMNLSHRLQKNIEDVRIYHVFAVLSLKMNINKFHKYEKKVYELYGNNFKGKSEAMLDYSRILFGLGKKRTALNYLNGALNIYPKDDMEKLVDFVLVGVDVLLKNEILKKAGSVCDIALDYSISLNNIAFIEKAYYYKASILLKEGNYIKGEVYMNLSLDNLLKFGTNKEIYNRYMEMGEMYYKMNNVPESIKYFTFAISLREKYELSLIN</sequence>
<comment type="caution">
    <text evidence="3">The sequence shown here is derived from an EMBL/GenBank/DDBJ whole genome shotgun (WGS) entry which is preliminary data.</text>
</comment>
<keyword evidence="1" id="KW-0802">TPR repeat</keyword>
<keyword evidence="4" id="KW-1185">Reference proteome</keyword>
<organism evidence="3 4">
    <name type="scientific">Clostridium luticellarii</name>
    <dbReference type="NCBI Taxonomy" id="1691940"/>
    <lineage>
        <taxon>Bacteria</taxon>
        <taxon>Bacillati</taxon>
        <taxon>Bacillota</taxon>
        <taxon>Clostridia</taxon>
        <taxon>Eubacteriales</taxon>
        <taxon>Clostridiaceae</taxon>
        <taxon>Clostridium</taxon>
    </lineage>
</organism>
<evidence type="ECO:0000259" key="2">
    <source>
        <dbReference type="PROSITE" id="PS50943"/>
    </source>
</evidence>
<dbReference type="InterPro" id="IPR010982">
    <property type="entry name" value="Lambda_DNA-bd_dom_sf"/>
</dbReference>
<evidence type="ECO:0000256" key="1">
    <source>
        <dbReference type="PROSITE-ProRule" id="PRU00339"/>
    </source>
</evidence>
<feature type="repeat" description="TPR" evidence="1">
    <location>
        <begin position="384"/>
        <end position="417"/>
    </location>
</feature>
<proteinExistence type="predicted"/>
<evidence type="ECO:0000313" key="3">
    <source>
        <dbReference type="EMBL" id="PRR86226.1"/>
    </source>
</evidence>